<dbReference type="InterPro" id="IPR001878">
    <property type="entry name" value="Znf_CCHC"/>
</dbReference>
<dbReference type="InterPro" id="IPR025558">
    <property type="entry name" value="DUF4283"/>
</dbReference>
<feature type="region of interest" description="Disordered" evidence="2">
    <location>
        <begin position="119"/>
        <end position="143"/>
    </location>
</feature>
<organism evidence="4 5">
    <name type="scientific">Acer yangbiense</name>
    <dbReference type="NCBI Taxonomy" id="1000413"/>
    <lineage>
        <taxon>Eukaryota</taxon>
        <taxon>Viridiplantae</taxon>
        <taxon>Streptophyta</taxon>
        <taxon>Embryophyta</taxon>
        <taxon>Tracheophyta</taxon>
        <taxon>Spermatophyta</taxon>
        <taxon>Magnoliopsida</taxon>
        <taxon>eudicotyledons</taxon>
        <taxon>Gunneridae</taxon>
        <taxon>Pentapetalae</taxon>
        <taxon>rosids</taxon>
        <taxon>malvids</taxon>
        <taxon>Sapindales</taxon>
        <taxon>Sapindaceae</taxon>
        <taxon>Hippocastanoideae</taxon>
        <taxon>Acereae</taxon>
        <taxon>Acer</taxon>
    </lineage>
</organism>
<gene>
    <name evidence="4" type="ORF">EZV62_007298</name>
</gene>
<dbReference type="AlphaFoldDB" id="A0A5C7I8V5"/>
<sequence length="1021" mass="112024">MRGNIFSFQFRDKYDRDRVLSEGPWSFDNTLIAMEKPEGKGGMIGEVLEVDGGASGDYVGKFMRVRVRIDISGSLKRCLRVAILGDRAVTMMFQFPLLMAKKCFLLEFGYELQMKSESNWRKDKEKEKEKSGMEDRASSGLEEDRWVDSTSNAGPIIATKQDHVAAELMGSVSERVSVVSIHIDNVMVQQVEEVGGLVDIETDREFINDNELVVEGIDNSDSRESARVGINDEKQVGEASEVVFGDRGKSVKIQQITEGSQAYPNWTEFEAQEASLKVSDIISSATDIGPGKSFNKVKPFSRLLESNSSLERPSASFRPSVRIRDNIKIRRGSSVARIRKLGIYTDSSKQFCGKRKSYSEKGGPDFDERKTRKLDGLSTMEDEFNKSMSERGSSGVVTGFMGSMGNEDIATLCAQMNLLEREGPIRRLQDNLKVAGAQRLSLCLAGKVMMSKPVNIGAFMGVIVRIWRVEDGVEVENVSPNVFTFQFQSAEDHRSVTDGGPWTFDSALIVLEEPTGMGAIGNLSFRLTDFWVQVHNVPLICLTKEIGHFLGSLIGSVLEIDIGAVVEGLGKFLRIRVRIDATQPLRRCLRVDVMGDGLETVMGLRYERLPKHCFRCGRFGHPTNECLDPIGTIGDDGNEVLLYGAWLRGLVPDNRLGQRGRWGGAGRYRERMGVGGKNKDSSARAPWYSATAVDSGGRRSLDPSSGCVAGYDCSTAYLRSGCDFGSDGCDCGNNIEGGGVEARVGRHIGFVFKFQNTDVALHAEISKVSGPALKGSSIQRPTSKGKEKVAIGFVIGPSLPQSCGLTPLLDPSKLVNVGVVGLDSAPVMNVDGSGERVTLDPEDNMKIKDMMKGRGKRDFVNCDNQDLFLEDDVSAIKSIPCSSALRDDSLCWHHTKDGNYTVNSRYFLGCLKESAASSSGERGTGFSWRNNYTHDGGRIEVGSVVEWCKKYVVDLNDATGAVVVRGNVQLTEPVRWASPMVGMYKLNTDVAIDGLRPSIGVGLVKWTRYTLCGMLKRAGHI</sequence>
<dbReference type="GO" id="GO:0008270">
    <property type="term" value="F:zinc ion binding"/>
    <property type="evidence" value="ECO:0007669"/>
    <property type="project" value="UniProtKB-KW"/>
</dbReference>
<keyword evidence="1" id="KW-0479">Metal-binding</keyword>
<reference evidence="5" key="1">
    <citation type="journal article" date="2019" name="Gigascience">
        <title>De novo genome assembly of the endangered Acer yangbiense, a plant species with extremely small populations endemic to Yunnan Province, China.</title>
        <authorList>
            <person name="Yang J."/>
            <person name="Wariss H.M."/>
            <person name="Tao L."/>
            <person name="Zhang R."/>
            <person name="Yun Q."/>
            <person name="Hollingsworth P."/>
            <person name="Dao Z."/>
            <person name="Luo G."/>
            <person name="Guo H."/>
            <person name="Ma Y."/>
            <person name="Sun W."/>
        </authorList>
    </citation>
    <scope>NUCLEOTIDE SEQUENCE [LARGE SCALE GENOMIC DNA]</scope>
    <source>
        <strain evidence="5">cv. Malutang</strain>
    </source>
</reference>
<keyword evidence="1" id="KW-0862">Zinc</keyword>
<dbReference type="GO" id="GO:0003676">
    <property type="term" value="F:nucleic acid binding"/>
    <property type="evidence" value="ECO:0007669"/>
    <property type="project" value="InterPro"/>
</dbReference>
<dbReference type="InterPro" id="IPR025836">
    <property type="entry name" value="Zn_knuckle_CX2CX4HX4C"/>
</dbReference>
<dbReference type="Proteomes" id="UP000323000">
    <property type="component" value="Chromosome 3"/>
</dbReference>
<comment type="caution">
    <text evidence="4">The sequence shown here is derived from an EMBL/GenBank/DDBJ whole genome shotgun (WGS) entry which is preliminary data.</text>
</comment>
<evidence type="ECO:0000256" key="2">
    <source>
        <dbReference type="SAM" id="MobiDB-lite"/>
    </source>
</evidence>
<dbReference type="Pfam" id="PF14392">
    <property type="entry name" value="zf-CCHC_4"/>
    <property type="match status" value="1"/>
</dbReference>
<dbReference type="EMBL" id="VAHF01000003">
    <property type="protein sequence ID" value="TXG66023.1"/>
    <property type="molecule type" value="Genomic_DNA"/>
</dbReference>
<name>A0A5C7I8V5_9ROSI</name>
<dbReference type="InterPro" id="IPR040256">
    <property type="entry name" value="At4g02000-like"/>
</dbReference>
<feature type="domain" description="CCHC-type" evidence="3">
    <location>
        <begin position="613"/>
        <end position="626"/>
    </location>
</feature>
<accession>A0A5C7I8V5</accession>
<dbReference type="PROSITE" id="PS50158">
    <property type="entry name" value="ZF_CCHC"/>
    <property type="match status" value="1"/>
</dbReference>
<dbReference type="Pfam" id="PF14111">
    <property type="entry name" value="DUF4283"/>
    <property type="match status" value="1"/>
</dbReference>
<dbReference type="OrthoDB" id="2219495at2759"/>
<evidence type="ECO:0000313" key="5">
    <source>
        <dbReference type="Proteomes" id="UP000323000"/>
    </source>
</evidence>
<keyword evidence="5" id="KW-1185">Reference proteome</keyword>
<keyword evidence="1" id="KW-0863">Zinc-finger</keyword>
<proteinExistence type="predicted"/>
<evidence type="ECO:0000259" key="3">
    <source>
        <dbReference type="PROSITE" id="PS50158"/>
    </source>
</evidence>
<evidence type="ECO:0000313" key="4">
    <source>
        <dbReference type="EMBL" id="TXG66023.1"/>
    </source>
</evidence>
<protein>
    <recommendedName>
        <fullName evidence="3">CCHC-type domain-containing protein</fullName>
    </recommendedName>
</protein>
<evidence type="ECO:0000256" key="1">
    <source>
        <dbReference type="PROSITE-ProRule" id="PRU00047"/>
    </source>
</evidence>
<dbReference type="PANTHER" id="PTHR31286">
    <property type="entry name" value="GLYCINE-RICH CELL WALL STRUCTURAL PROTEIN 1.8-LIKE"/>
    <property type="match status" value="1"/>
</dbReference>
<dbReference type="PANTHER" id="PTHR31286:SF167">
    <property type="entry name" value="OS09G0268800 PROTEIN"/>
    <property type="match status" value="1"/>
</dbReference>